<comment type="PTM">
    <text evidence="6">Under oxidizing conditions two disulfide bonds are formed involving the reactive cysteines. Under reducing conditions zinc is bound to the reactive cysteines and the protein is inactive.</text>
</comment>
<dbReference type="Gene3D" id="1.10.287.480">
    <property type="entry name" value="helix hairpin bin"/>
    <property type="match status" value="1"/>
</dbReference>
<reference evidence="8" key="3">
    <citation type="submission" date="2023-06" db="EMBL/GenBank/DDBJ databases">
        <authorList>
            <consortium name="Clinical and Environmental Microbiology Branch: Whole genome sequencing antimicrobial resistance pathogens in the healthcare setting"/>
        </authorList>
    </citation>
    <scope>NUCLEOTIDE SEQUENCE</scope>
    <source>
        <strain evidence="8">Microbial</strain>
    </source>
</reference>
<evidence type="ECO:0000313" key="10">
    <source>
        <dbReference type="Proteomes" id="UP000195540"/>
    </source>
</evidence>
<dbReference type="STRING" id="584.AOUC001_19630"/>
<dbReference type="OrthoDB" id="9793753at2"/>
<dbReference type="GO" id="GO:0005737">
    <property type="term" value="C:cytoplasm"/>
    <property type="evidence" value="ECO:0007669"/>
    <property type="project" value="UniProtKB-SubCell"/>
</dbReference>
<keyword evidence="4 6" id="KW-0143">Chaperone</keyword>
<dbReference type="GO" id="GO:0044183">
    <property type="term" value="F:protein folding chaperone"/>
    <property type="evidence" value="ECO:0007669"/>
    <property type="project" value="TreeGrafter"/>
</dbReference>
<gene>
    <name evidence="6 8" type="primary">hslO</name>
    <name evidence="7" type="ORF">AM402_02530</name>
    <name evidence="9" type="ORF">NCTC11938_03446</name>
    <name evidence="8" type="ORF">PW210_001920</name>
</gene>
<dbReference type="Gene3D" id="3.90.1280.10">
    <property type="entry name" value="HSP33 redox switch-like"/>
    <property type="match status" value="1"/>
</dbReference>
<protein>
    <recommendedName>
        <fullName evidence="6">33 kDa chaperonin</fullName>
    </recommendedName>
    <alternativeName>
        <fullName evidence="6">Heat shock protein 33 homolog</fullName>
        <shortName evidence="6">HSP33</shortName>
    </alternativeName>
</protein>
<feature type="disulfide bond" description="Redox-active" evidence="6">
    <location>
        <begin position="235"/>
        <end position="237"/>
    </location>
</feature>
<reference evidence="7 10" key="1">
    <citation type="submission" date="2017-05" db="EMBL/GenBank/DDBJ databases">
        <title>Whole genome sequencing of Proteus mirabilis AR_0155.</title>
        <authorList>
            <person name="Conlan S."/>
            <person name="Thomas P.J."/>
            <person name="Mullikin J."/>
            <person name="Frank K.M."/>
            <person name="Segre J.A."/>
        </authorList>
    </citation>
    <scope>NUCLEOTIDE SEQUENCE [LARGE SCALE GENOMIC DNA]</scope>
    <source>
        <strain evidence="7 10">AR_0155</strain>
    </source>
</reference>
<dbReference type="Proteomes" id="UP001171165">
    <property type="component" value="Unassembled WGS sequence"/>
</dbReference>
<dbReference type="EMBL" id="UGTS01000005">
    <property type="protein sequence ID" value="SUC39153.1"/>
    <property type="molecule type" value="Genomic_DNA"/>
</dbReference>
<dbReference type="PIRSF" id="PIRSF005261">
    <property type="entry name" value="Heat_shock_Hsp33"/>
    <property type="match status" value="1"/>
</dbReference>
<dbReference type="OMA" id="DMQCECC"/>
<dbReference type="NCBIfam" id="NF001033">
    <property type="entry name" value="PRK00114.1"/>
    <property type="match status" value="1"/>
</dbReference>
<dbReference type="RefSeq" id="WP_004246652.1">
    <property type="nucleotide sequence ID" value="NZ_ABFCQN020000028.1"/>
</dbReference>
<evidence type="ECO:0000256" key="2">
    <source>
        <dbReference type="ARBA" id="ARBA00022833"/>
    </source>
</evidence>
<dbReference type="GO" id="GO:0042026">
    <property type="term" value="P:protein refolding"/>
    <property type="evidence" value="ECO:0007669"/>
    <property type="project" value="TreeGrafter"/>
</dbReference>
<dbReference type="SUPFAM" id="SSF64397">
    <property type="entry name" value="Hsp33 domain"/>
    <property type="match status" value="1"/>
</dbReference>
<keyword evidence="3 6" id="KW-1015">Disulfide bond</keyword>
<evidence type="ECO:0000256" key="5">
    <source>
        <dbReference type="ARBA" id="ARBA00023284"/>
    </source>
</evidence>
<dbReference type="InterPro" id="IPR023212">
    <property type="entry name" value="Hsp33_helix_hairpin_bin_dom_sf"/>
</dbReference>
<comment type="similarity">
    <text evidence="6">Belongs to the HSP33 family.</text>
</comment>
<comment type="subcellular location">
    <subcellularLocation>
        <location evidence="6">Cytoplasm</location>
    </subcellularLocation>
</comment>
<dbReference type="Proteomes" id="UP000254191">
    <property type="component" value="Unassembled WGS sequence"/>
</dbReference>
<evidence type="ECO:0000313" key="12">
    <source>
        <dbReference type="Proteomes" id="UP001171165"/>
    </source>
</evidence>
<sequence length="294" mass="32844">MSKKDALSRFLFEKSAVRGELVTVTETYQSILENHHYPEPVQHLLGDLLVATSLLTATLKFDGDITVQLQGDGPVRLVVINGNNEQQMRGVARFSDDVKAGSSLKEMMGNGFMVITITPKKGERYQGIVALDGETIEACIDNYFNQSEQLPTRVFIRTGLQDGKAAGAGMLLQALPASAEHSADETAEHFELLTQLTHTIKAQELFTLDTKEILHRLYHEEDVTLYDPQPIAFHCTCSRKRCEDTLVTLSKEDVAHLLQEQGKIDMECEYCGAHYIFTEEDINNINKLSSSNLH</sequence>
<reference evidence="9 11" key="2">
    <citation type="submission" date="2018-06" db="EMBL/GenBank/DDBJ databases">
        <authorList>
            <consortium name="Pathogen Informatics"/>
            <person name="Doyle S."/>
        </authorList>
    </citation>
    <scope>NUCLEOTIDE SEQUENCE [LARGE SCALE GENOMIC DNA]</scope>
    <source>
        <strain evidence="9 11">NCTC11938</strain>
    </source>
</reference>
<dbReference type="InterPro" id="IPR016154">
    <property type="entry name" value="Heat_shock_Hsp33_C"/>
</dbReference>
<dbReference type="Pfam" id="PF01430">
    <property type="entry name" value="HSP33"/>
    <property type="match status" value="1"/>
</dbReference>
<evidence type="ECO:0000256" key="1">
    <source>
        <dbReference type="ARBA" id="ARBA00022490"/>
    </source>
</evidence>
<dbReference type="Proteomes" id="UP000195540">
    <property type="component" value="Chromosome"/>
</dbReference>
<dbReference type="GO" id="GO:0051082">
    <property type="term" value="F:unfolded protein binding"/>
    <property type="evidence" value="ECO:0007669"/>
    <property type="project" value="UniProtKB-UniRule"/>
</dbReference>
<comment type="function">
    <text evidence="6">Redox regulated molecular chaperone. Protects both thermally unfolding and oxidatively damaged proteins from irreversible aggregation. Plays an important role in the bacterial defense system toward oxidative stress.</text>
</comment>
<dbReference type="GeneID" id="6800066"/>
<keyword evidence="5 6" id="KW-0676">Redox-active center</keyword>
<dbReference type="KEGG" id="pvl:AOB99_16555"/>
<evidence type="ECO:0000256" key="3">
    <source>
        <dbReference type="ARBA" id="ARBA00023157"/>
    </source>
</evidence>
<keyword evidence="2 6" id="KW-0862">Zinc</keyword>
<name>A0A1Z1SQ16_PROMI</name>
<dbReference type="AlphaFoldDB" id="A0A1Z1SQ16"/>
<dbReference type="EMBL" id="CP021694">
    <property type="protein sequence ID" value="ARX33064.1"/>
    <property type="molecule type" value="Genomic_DNA"/>
</dbReference>
<dbReference type="CDD" id="cd00498">
    <property type="entry name" value="Hsp33"/>
    <property type="match status" value="1"/>
</dbReference>
<evidence type="ECO:0000256" key="6">
    <source>
        <dbReference type="HAMAP-Rule" id="MF_00117"/>
    </source>
</evidence>
<dbReference type="HAMAP" id="MF_00117">
    <property type="entry name" value="HslO"/>
    <property type="match status" value="1"/>
</dbReference>
<dbReference type="InterPro" id="IPR000397">
    <property type="entry name" value="Heat_shock_Hsp33"/>
</dbReference>
<proteinExistence type="inferred from homology"/>
<evidence type="ECO:0000256" key="4">
    <source>
        <dbReference type="ARBA" id="ARBA00023186"/>
    </source>
</evidence>
<evidence type="ECO:0000313" key="9">
    <source>
        <dbReference type="EMBL" id="SUC39153.1"/>
    </source>
</evidence>
<dbReference type="SUPFAM" id="SSF118352">
    <property type="entry name" value="HSP33 redox switch-like"/>
    <property type="match status" value="1"/>
</dbReference>
<feature type="disulfide bond" description="Redox-active" evidence="6">
    <location>
        <begin position="268"/>
        <end position="271"/>
    </location>
</feature>
<organism evidence="8 12">
    <name type="scientific">Proteus mirabilis</name>
    <dbReference type="NCBI Taxonomy" id="584"/>
    <lineage>
        <taxon>Bacteria</taxon>
        <taxon>Pseudomonadati</taxon>
        <taxon>Pseudomonadota</taxon>
        <taxon>Gammaproteobacteria</taxon>
        <taxon>Enterobacterales</taxon>
        <taxon>Morganellaceae</taxon>
        <taxon>Proteus</taxon>
    </lineage>
</organism>
<dbReference type="PANTHER" id="PTHR30111:SF1">
    <property type="entry name" value="33 KDA CHAPERONIN"/>
    <property type="match status" value="1"/>
</dbReference>
<keyword evidence="1 6" id="KW-0963">Cytoplasm</keyword>
<dbReference type="Gene3D" id="3.55.30.10">
    <property type="entry name" value="Hsp33 domain"/>
    <property type="match status" value="1"/>
</dbReference>
<dbReference type="SMR" id="A0A1Z1SQ16"/>
<dbReference type="InterPro" id="IPR016153">
    <property type="entry name" value="Heat_shock_Hsp33_N"/>
</dbReference>
<evidence type="ECO:0000313" key="8">
    <source>
        <dbReference type="EMBL" id="EKW9776106.1"/>
    </source>
</evidence>
<dbReference type="EMBL" id="ABKSPD020000005">
    <property type="protein sequence ID" value="EKW9776106.1"/>
    <property type="molecule type" value="Genomic_DNA"/>
</dbReference>
<dbReference type="PANTHER" id="PTHR30111">
    <property type="entry name" value="33 KDA CHAPERONIN"/>
    <property type="match status" value="1"/>
</dbReference>
<accession>A0A1Z1SQ16</accession>
<evidence type="ECO:0000313" key="7">
    <source>
        <dbReference type="EMBL" id="ARX33064.1"/>
    </source>
</evidence>
<evidence type="ECO:0000313" key="11">
    <source>
        <dbReference type="Proteomes" id="UP000254191"/>
    </source>
</evidence>